<dbReference type="KEGG" id="lpd:AYR62_07080"/>
<evidence type="ECO:0000313" key="7">
    <source>
        <dbReference type="EMBL" id="ANZ68134.1"/>
    </source>
</evidence>
<evidence type="ECO:0000259" key="6">
    <source>
        <dbReference type="Pfam" id="PF00413"/>
    </source>
</evidence>
<evidence type="ECO:0000256" key="3">
    <source>
        <dbReference type="ARBA" id="ARBA00022801"/>
    </source>
</evidence>
<keyword evidence="5" id="KW-0732">Signal</keyword>
<dbReference type="GO" id="GO:0008270">
    <property type="term" value="F:zinc ion binding"/>
    <property type="evidence" value="ECO:0007669"/>
    <property type="project" value="InterPro"/>
</dbReference>
<dbReference type="SUPFAM" id="SSF55486">
    <property type="entry name" value="Metalloproteases ('zincins'), catalytic domain"/>
    <property type="match status" value="1"/>
</dbReference>
<dbReference type="GO" id="GO:0031012">
    <property type="term" value="C:extracellular matrix"/>
    <property type="evidence" value="ECO:0007669"/>
    <property type="project" value="InterPro"/>
</dbReference>
<dbReference type="InterPro" id="IPR021190">
    <property type="entry name" value="Pept_M10A"/>
</dbReference>
<evidence type="ECO:0000256" key="4">
    <source>
        <dbReference type="ARBA" id="ARBA00022833"/>
    </source>
</evidence>
<dbReference type="Gene3D" id="3.40.390.10">
    <property type="entry name" value="Collagenase (Catalytic Domain)"/>
    <property type="match status" value="1"/>
</dbReference>
<evidence type="ECO:0000256" key="5">
    <source>
        <dbReference type="SAM" id="SignalP"/>
    </source>
</evidence>
<dbReference type="PRINTS" id="PR00138">
    <property type="entry name" value="MATRIXIN"/>
</dbReference>
<evidence type="ECO:0000313" key="8">
    <source>
        <dbReference type="Proteomes" id="UP000093267"/>
    </source>
</evidence>
<feature type="signal peptide" evidence="5">
    <location>
        <begin position="1"/>
        <end position="36"/>
    </location>
</feature>
<feature type="chain" id="PRO_5008539242" description="Peptidase M10 metallopeptidase domain-containing protein" evidence="5">
    <location>
        <begin position="37"/>
        <end position="233"/>
    </location>
</feature>
<sequence length="233" mass="25486">MTGLRTRRTRQFVVKALLMGLVTLLYSSFSALSANAAITPVFPYRFSEPEATIHIKAGTYYTSVWQKAIQVWNSKHVFSFDLTPHASAQITATSLPASLYQPDLSGLTSIQHTADNQIITVTTYINTSVVKASHYTTAQRVHVAEHELGHAMGLNHNPGQKSVMYYANRYYPVQAVDVAAVKAHYQVGANGTPLPSIPAGDTAIKYGTRILPLLNQTLGDEADLQLIIVPGHH</sequence>
<dbReference type="GO" id="GO:0006508">
    <property type="term" value="P:proteolysis"/>
    <property type="evidence" value="ECO:0007669"/>
    <property type="project" value="UniProtKB-KW"/>
</dbReference>
<keyword evidence="3" id="KW-0378">Hydrolase</keyword>
<evidence type="ECO:0000256" key="1">
    <source>
        <dbReference type="ARBA" id="ARBA00022670"/>
    </source>
</evidence>
<dbReference type="OrthoDB" id="2148705at2"/>
<dbReference type="STRING" id="240427.AYR62_07080"/>
<proteinExistence type="predicted"/>
<reference evidence="7 8" key="1">
    <citation type="submission" date="2016-03" db="EMBL/GenBank/DDBJ databases">
        <title>Pediococcus and Lactobacillus from brewery environment - whole genome sequencing and assembly.</title>
        <authorList>
            <person name="Behr J."/>
            <person name="Geissler A.J."/>
            <person name="Vogel R.F."/>
        </authorList>
    </citation>
    <scope>NUCLEOTIDE SEQUENCE [LARGE SCALE GENOMIC DNA]</scope>
    <source>
        <strain evidence="7 8">TMW 1.1995</strain>
    </source>
</reference>
<name>A0A1B2J1D2_9LACO</name>
<dbReference type="RefSeq" id="WP_065903435.1">
    <property type="nucleotide sequence ID" value="NZ_CP014912.1"/>
</dbReference>
<keyword evidence="4" id="KW-0862">Zinc</keyword>
<dbReference type="Proteomes" id="UP000093267">
    <property type="component" value="Chromosome"/>
</dbReference>
<feature type="domain" description="Peptidase M10 metallopeptidase" evidence="6">
    <location>
        <begin position="135"/>
        <end position="185"/>
    </location>
</feature>
<dbReference type="Pfam" id="PF00413">
    <property type="entry name" value="Peptidase_M10"/>
    <property type="match status" value="1"/>
</dbReference>
<dbReference type="InterPro" id="IPR024079">
    <property type="entry name" value="MetalloPept_cat_dom_sf"/>
</dbReference>
<keyword evidence="2" id="KW-0479">Metal-binding</keyword>
<gene>
    <name evidence="7" type="ORF">AYR63_13970</name>
</gene>
<accession>A0A1B2J1D2</accession>
<dbReference type="AlphaFoldDB" id="A0A1B2J1D2"/>
<dbReference type="GO" id="GO:0004222">
    <property type="term" value="F:metalloendopeptidase activity"/>
    <property type="evidence" value="ECO:0007669"/>
    <property type="project" value="InterPro"/>
</dbReference>
<dbReference type="InterPro" id="IPR001818">
    <property type="entry name" value="Pept_M10_metallopeptidase"/>
</dbReference>
<organism evidence="7 8">
    <name type="scientific">Secundilactobacillus paracollinoides</name>
    <dbReference type="NCBI Taxonomy" id="240427"/>
    <lineage>
        <taxon>Bacteria</taxon>
        <taxon>Bacillati</taxon>
        <taxon>Bacillota</taxon>
        <taxon>Bacilli</taxon>
        <taxon>Lactobacillales</taxon>
        <taxon>Lactobacillaceae</taxon>
        <taxon>Secundilactobacillus</taxon>
    </lineage>
</organism>
<dbReference type="EMBL" id="CP014924">
    <property type="protein sequence ID" value="ANZ68134.1"/>
    <property type="molecule type" value="Genomic_DNA"/>
</dbReference>
<keyword evidence="8" id="KW-1185">Reference proteome</keyword>
<protein>
    <recommendedName>
        <fullName evidence="6">Peptidase M10 metallopeptidase domain-containing protein</fullName>
    </recommendedName>
</protein>
<keyword evidence="1" id="KW-0645">Protease</keyword>
<evidence type="ECO:0000256" key="2">
    <source>
        <dbReference type="ARBA" id="ARBA00022723"/>
    </source>
</evidence>